<dbReference type="EMBL" id="RAPO01000001">
    <property type="protein sequence ID" value="RKD97204.1"/>
    <property type="molecule type" value="Genomic_DNA"/>
</dbReference>
<accession>A0A419WP75</accession>
<feature type="domain" description="DUF7344" evidence="1">
    <location>
        <begin position="10"/>
        <end position="87"/>
    </location>
</feature>
<keyword evidence="3" id="KW-1185">Reference proteome</keyword>
<sequence length="283" mass="32068">MNPREEQALRLIADRQNRAILTVLNDAAQPLTVAELVDRLVTAETERCDSVETEADRRRIRISLHHNRLPKLEEAGLVEYDRAANVVSYERYPAVDTEILELEMIDELLSYFNTGTGISDDTIGVIEGRDAVIEYGHHLTDAAEDELFLMYESDELLRSACLEHVDAALERDVDVALGSKNAEVLERTRDRLPDITVWEPQLDWWNEPGTYPTVGRLVFADRERIMLAILKASDLDGTTTEMAIVGEGPENPLVVLVRQLLGPRLDHLDYQSENFLDNLPFES</sequence>
<reference evidence="2 3" key="1">
    <citation type="submission" date="2018-09" db="EMBL/GenBank/DDBJ databases">
        <title>Genomic Encyclopedia of Archaeal and Bacterial Type Strains, Phase II (KMG-II): from individual species to whole genera.</title>
        <authorList>
            <person name="Goeker M."/>
        </authorList>
    </citation>
    <scope>NUCLEOTIDE SEQUENCE [LARGE SCALE GENOMIC DNA]</scope>
    <source>
        <strain evidence="2 3">DSM 13151</strain>
    </source>
</reference>
<evidence type="ECO:0000259" key="1">
    <source>
        <dbReference type="Pfam" id="PF24035"/>
    </source>
</evidence>
<dbReference type="AlphaFoldDB" id="A0A419WP75"/>
<evidence type="ECO:0000313" key="2">
    <source>
        <dbReference type="EMBL" id="RKD97204.1"/>
    </source>
</evidence>
<dbReference type="RefSeq" id="WP_120242770.1">
    <property type="nucleotide sequence ID" value="NZ_RAPO01000001.1"/>
</dbReference>
<dbReference type="Gene3D" id="1.10.10.10">
    <property type="entry name" value="Winged helix-like DNA-binding domain superfamily/Winged helix DNA-binding domain"/>
    <property type="match status" value="1"/>
</dbReference>
<dbReference type="Pfam" id="PF24035">
    <property type="entry name" value="DUF7344"/>
    <property type="match status" value="1"/>
</dbReference>
<protein>
    <recommendedName>
        <fullName evidence="1">DUF7344 domain-containing protein</fullName>
    </recommendedName>
</protein>
<name>A0A419WP75_9EURY</name>
<dbReference type="OrthoDB" id="194397at2157"/>
<comment type="caution">
    <text evidence="2">The sequence shown here is derived from an EMBL/GenBank/DDBJ whole genome shotgun (WGS) entry which is preliminary data.</text>
</comment>
<gene>
    <name evidence="2" type="ORF">ATJ93_0187</name>
</gene>
<proteinExistence type="predicted"/>
<organism evidence="2 3">
    <name type="scientific">Halopiger aswanensis</name>
    <dbReference type="NCBI Taxonomy" id="148449"/>
    <lineage>
        <taxon>Archaea</taxon>
        <taxon>Methanobacteriati</taxon>
        <taxon>Methanobacteriota</taxon>
        <taxon>Stenosarchaea group</taxon>
        <taxon>Halobacteria</taxon>
        <taxon>Halobacteriales</taxon>
        <taxon>Natrialbaceae</taxon>
        <taxon>Halopiger</taxon>
    </lineage>
</organism>
<dbReference type="InterPro" id="IPR036388">
    <property type="entry name" value="WH-like_DNA-bd_sf"/>
</dbReference>
<dbReference type="InterPro" id="IPR055768">
    <property type="entry name" value="DUF7344"/>
</dbReference>
<evidence type="ECO:0000313" key="3">
    <source>
        <dbReference type="Proteomes" id="UP000283805"/>
    </source>
</evidence>
<dbReference type="Proteomes" id="UP000283805">
    <property type="component" value="Unassembled WGS sequence"/>
</dbReference>